<dbReference type="Pfam" id="PF22037">
    <property type="entry name" value="PSD13_N"/>
    <property type="match status" value="1"/>
</dbReference>
<dbReference type="PANTHER" id="PTHR10539">
    <property type="entry name" value="26S PROTEASOME NON-ATPASE REGULATORY SUBUNIT 13"/>
    <property type="match status" value="1"/>
</dbReference>
<dbReference type="GO" id="GO:0005829">
    <property type="term" value="C:cytosol"/>
    <property type="evidence" value="ECO:0007669"/>
    <property type="project" value="TreeGrafter"/>
</dbReference>
<dbReference type="InterPro" id="IPR000717">
    <property type="entry name" value="PCI_dom"/>
</dbReference>
<keyword evidence="4" id="KW-1185">Reference proteome</keyword>
<evidence type="ECO:0000313" key="4">
    <source>
        <dbReference type="Proteomes" id="UP000485058"/>
    </source>
</evidence>
<protein>
    <submittedName>
        <fullName evidence="3">PCI domain-containing protein</fullName>
    </submittedName>
</protein>
<dbReference type="GO" id="GO:0008541">
    <property type="term" value="C:proteasome regulatory particle, lid subcomplex"/>
    <property type="evidence" value="ECO:0007669"/>
    <property type="project" value="TreeGrafter"/>
</dbReference>
<feature type="domain" description="PCI" evidence="2">
    <location>
        <begin position="180"/>
        <end position="259"/>
    </location>
</feature>
<dbReference type="AlphaFoldDB" id="A0A699YIR7"/>
<keyword evidence="1" id="KW-0647">Proteasome</keyword>
<evidence type="ECO:0000259" key="2">
    <source>
        <dbReference type="PROSITE" id="PS50250"/>
    </source>
</evidence>
<evidence type="ECO:0000313" key="3">
    <source>
        <dbReference type="EMBL" id="GFH10070.1"/>
    </source>
</evidence>
<dbReference type="InterPro" id="IPR035298">
    <property type="entry name" value="PSMD13"/>
</dbReference>
<dbReference type="GO" id="GO:0006511">
    <property type="term" value="P:ubiquitin-dependent protein catabolic process"/>
    <property type="evidence" value="ECO:0007669"/>
    <property type="project" value="TreeGrafter"/>
</dbReference>
<feature type="non-terminal residue" evidence="3">
    <location>
        <position position="1"/>
    </location>
</feature>
<dbReference type="PROSITE" id="PS50250">
    <property type="entry name" value="PCI"/>
    <property type="match status" value="1"/>
</dbReference>
<evidence type="ECO:0000256" key="1">
    <source>
        <dbReference type="ARBA" id="ARBA00022942"/>
    </source>
</evidence>
<gene>
    <name evidence="3" type="ORF">HaLaN_05319</name>
</gene>
<dbReference type="PANTHER" id="PTHR10539:SF0">
    <property type="entry name" value="26S PROTEASOME NON-ATPASE REGULATORY SUBUNIT 13"/>
    <property type="match status" value="1"/>
</dbReference>
<comment type="caution">
    <text evidence="3">The sequence shown here is derived from an EMBL/GenBank/DDBJ whole genome shotgun (WGS) entry which is preliminary data.</text>
</comment>
<proteinExistence type="predicted"/>
<dbReference type="GO" id="GO:0005198">
    <property type="term" value="F:structural molecule activity"/>
    <property type="evidence" value="ECO:0007669"/>
    <property type="project" value="TreeGrafter"/>
</dbReference>
<dbReference type="EMBL" id="BLLF01000285">
    <property type="protein sequence ID" value="GFH10070.1"/>
    <property type="molecule type" value="Genomic_DNA"/>
</dbReference>
<feature type="non-terminal residue" evidence="3">
    <location>
        <position position="259"/>
    </location>
</feature>
<dbReference type="InterPro" id="IPR054179">
    <property type="entry name" value="PSD13_N"/>
</dbReference>
<accession>A0A699YIR7</accession>
<organism evidence="3 4">
    <name type="scientific">Haematococcus lacustris</name>
    <name type="common">Green alga</name>
    <name type="synonym">Haematococcus pluvialis</name>
    <dbReference type="NCBI Taxonomy" id="44745"/>
    <lineage>
        <taxon>Eukaryota</taxon>
        <taxon>Viridiplantae</taxon>
        <taxon>Chlorophyta</taxon>
        <taxon>core chlorophytes</taxon>
        <taxon>Chlorophyceae</taxon>
        <taxon>CS clade</taxon>
        <taxon>Chlamydomonadales</taxon>
        <taxon>Haematococcaceae</taxon>
        <taxon>Haematococcus</taxon>
    </lineage>
</organism>
<reference evidence="3 4" key="1">
    <citation type="submission" date="2020-02" db="EMBL/GenBank/DDBJ databases">
        <title>Draft genome sequence of Haematococcus lacustris strain NIES-144.</title>
        <authorList>
            <person name="Morimoto D."/>
            <person name="Nakagawa S."/>
            <person name="Yoshida T."/>
            <person name="Sawayama S."/>
        </authorList>
    </citation>
    <scope>NUCLEOTIDE SEQUENCE [LARGE SCALE GENOMIC DNA]</scope>
    <source>
        <strain evidence="3 4">NIES-144</strain>
    </source>
</reference>
<dbReference type="GO" id="GO:0005634">
    <property type="term" value="C:nucleus"/>
    <property type="evidence" value="ECO:0007669"/>
    <property type="project" value="TreeGrafter"/>
</dbReference>
<name>A0A699YIR7_HAELA</name>
<dbReference type="Proteomes" id="UP000485058">
    <property type="component" value="Unassembled WGS sequence"/>
</dbReference>
<sequence>MATPRVVEFLEGLQTEYPDAQSDVSELASLYQRKLWHQITVKIDELIRSEGPLNSGDVPLRLFNSFMLDFAQKINLMKFAQFAVHATKSMSSPTDMAPFLQAAIQRLDDMKLTKAKEPMLFLRMHVAQHLIELGQLAEAKALVEAGQEELQGVASADPAVSAAVFYVSSLYHKATADFAAFYKASLMYLSFVTSDSLPQDFKQKLAVDISLAALLGDSIYSFGQLLQHPICSALDASPFSWLHALLRTFNDGDIAQYDQ</sequence>